<dbReference type="AlphaFoldDB" id="A0A5B8VJ68"/>
<dbReference type="Gene3D" id="3.30.2010.10">
    <property type="entry name" value="Metalloproteases ('zincins'), catalytic domain"/>
    <property type="match status" value="1"/>
</dbReference>
<feature type="domain" description="Peptidase M48" evidence="7">
    <location>
        <begin position="90"/>
        <end position="259"/>
    </location>
</feature>
<name>A0A5B8VJ68_9BACT</name>
<keyword evidence="3 6" id="KW-0378">Hydrolase</keyword>
<protein>
    <submittedName>
        <fullName evidence="8">M48 family metallopeptidase</fullName>
    </submittedName>
</protein>
<dbReference type="CDD" id="cd07331">
    <property type="entry name" value="M48C_Oma1_like"/>
    <property type="match status" value="1"/>
</dbReference>
<evidence type="ECO:0000256" key="1">
    <source>
        <dbReference type="ARBA" id="ARBA00022670"/>
    </source>
</evidence>
<dbReference type="EMBL" id="CP042434">
    <property type="protein sequence ID" value="QEC71091.1"/>
    <property type="molecule type" value="Genomic_DNA"/>
</dbReference>
<keyword evidence="4 6" id="KW-0862">Zinc</keyword>
<dbReference type="RefSeq" id="WP_146780349.1">
    <property type="nucleotide sequence ID" value="NZ_CP042434.1"/>
</dbReference>
<dbReference type="GO" id="GO:0004222">
    <property type="term" value="F:metalloendopeptidase activity"/>
    <property type="evidence" value="ECO:0007669"/>
    <property type="project" value="InterPro"/>
</dbReference>
<accession>A0A5B8VJ68</accession>
<dbReference type="Pfam" id="PF01435">
    <property type="entry name" value="Peptidase_M48"/>
    <property type="match status" value="1"/>
</dbReference>
<comment type="cofactor">
    <cofactor evidence="6">
        <name>Zn(2+)</name>
        <dbReference type="ChEBI" id="CHEBI:29105"/>
    </cofactor>
    <text evidence="6">Binds 1 zinc ion per subunit.</text>
</comment>
<dbReference type="PROSITE" id="PS51257">
    <property type="entry name" value="PROKAR_LIPOPROTEIN"/>
    <property type="match status" value="1"/>
</dbReference>
<dbReference type="GO" id="GO:0016020">
    <property type="term" value="C:membrane"/>
    <property type="evidence" value="ECO:0007669"/>
    <property type="project" value="TreeGrafter"/>
</dbReference>
<keyword evidence="2" id="KW-0479">Metal-binding</keyword>
<dbReference type="KEGG" id="agi:FSB73_04730"/>
<evidence type="ECO:0000313" key="9">
    <source>
        <dbReference type="Proteomes" id="UP000321291"/>
    </source>
</evidence>
<sequence>MLLKKLSLSTLGIIMLFGCTRNAISGRSQLMLTSETDLQSQALTEYKDFLSKNKVVTAAADKKDYDVVQKVGKRIAAAITKYYAQKGLSSELSGYKWEFNLVQSSDVNAWCMPGGKVVVYTGLLPVAQNETGLAIVMGHEIAHAVLHHGQERVSQQQAASIGGSLVSSVLANGKNKMASNVFNAVYAPTAQMGVILPNSRKQESEADHYGLIFAAMAGYNPQEAIAFWERMEKMGGADNTPTLLRSHPTNATRIADIKRLMPEAERYYKAR</sequence>
<dbReference type="GO" id="GO:0046872">
    <property type="term" value="F:metal ion binding"/>
    <property type="evidence" value="ECO:0007669"/>
    <property type="project" value="UniProtKB-KW"/>
</dbReference>
<dbReference type="InterPro" id="IPR051156">
    <property type="entry name" value="Mito/Outer_Membr_Metalloprot"/>
</dbReference>
<organism evidence="8 9">
    <name type="scientific">Arachidicoccus ginsenosidivorans</name>
    <dbReference type="NCBI Taxonomy" id="496057"/>
    <lineage>
        <taxon>Bacteria</taxon>
        <taxon>Pseudomonadati</taxon>
        <taxon>Bacteroidota</taxon>
        <taxon>Chitinophagia</taxon>
        <taxon>Chitinophagales</taxon>
        <taxon>Chitinophagaceae</taxon>
        <taxon>Arachidicoccus</taxon>
    </lineage>
</organism>
<dbReference type="OrthoDB" id="9810445at2"/>
<keyword evidence="1 6" id="KW-0645">Protease</keyword>
<dbReference type="PANTHER" id="PTHR22726:SF24">
    <property type="entry name" value="M48 FAMILY METALLOPEPTIDASE"/>
    <property type="match status" value="1"/>
</dbReference>
<dbReference type="InterPro" id="IPR001915">
    <property type="entry name" value="Peptidase_M48"/>
</dbReference>
<dbReference type="GO" id="GO:0051603">
    <property type="term" value="P:proteolysis involved in protein catabolic process"/>
    <property type="evidence" value="ECO:0007669"/>
    <property type="project" value="TreeGrafter"/>
</dbReference>
<evidence type="ECO:0000313" key="8">
    <source>
        <dbReference type="EMBL" id="QEC71091.1"/>
    </source>
</evidence>
<reference evidence="8 9" key="1">
    <citation type="journal article" date="2017" name="Int. J. Syst. Evol. Microbiol.">
        <title>Arachidicoccus ginsenosidivorans sp. nov., with ginsenoside-converting activity isolated from ginseng cultivating soil.</title>
        <authorList>
            <person name="Siddiqi M.Z."/>
            <person name="Aslam Z."/>
            <person name="Im W.T."/>
        </authorList>
    </citation>
    <scope>NUCLEOTIDE SEQUENCE [LARGE SCALE GENOMIC DNA]</scope>
    <source>
        <strain evidence="8 9">Gsoil 809</strain>
    </source>
</reference>
<evidence type="ECO:0000256" key="3">
    <source>
        <dbReference type="ARBA" id="ARBA00022801"/>
    </source>
</evidence>
<evidence type="ECO:0000256" key="2">
    <source>
        <dbReference type="ARBA" id="ARBA00022723"/>
    </source>
</evidence>
<keyword evidence="9" id="KW-1185">Reference proteome</keyword>
<dbReference type="PANTHER" id="PTHR22726">
    <property type="entry name" value="METALLOENDOPEPTIDASE OMA1"/>
    <property type="match status" value="1"/>
</dbReference>
<comment type="similarity">
    <text evidence="6">Belongs to the peptidase M48 family.</text>
</comment>
<evidence type="ECO:0000259" key="7">
    <source>
        <dbReference type="Pfam" id="PF01435"/>
    </source>
</evidence>
<proteinExistence type="inferred from homology"/>
<dbReference type="Proteomes" id="UP000321291">
    <property type="component" value="Chromosome"/>
</dbReference>
<evidence type="ECO:0000256" key="5">
    <source>
        <dbReference type="ARBA" id="ARBA00023049"/>
    </source>
</evidence>
<gene>
    <name evidence="8" type="ORF">FSB73_04730</name>
</gene>
<evidence type="ECO:0000256" key="6">
    <source>
        <dbReference type="RuleBase" id="RU003983"/>
    </source>
</evidence>
<evidence type="ECO:0000256" key="4">
    <source>
        <dbReference type="ARBA" id="ARBA00022833"/>
    </source>
</evidence>
<keyword evidence="5 6" id="KW-0482">Metalloprotease</keyword>